<protein>
    <submittedName>
        <fullName evidence="1">Uncharacterized protein</fullName>
    </submittedName>
</protein>
<dbReference type="Proteomes" id="UP000008021">
    <property type="component" value="Chromosome 12"/>
</dbReference>
<dbReference type="Gramene" id="OMERI12G00250.1">
    <property type="protein sequence ID" value="OMERI12G00250.1"/>
    <property type="gene ID" value="OMERI12G00250"/>
</dbReference>
<reference evidence="1" key="2">
    <citation type="submission" date="2018-05" db="EMBL/GenBank/DDBJ databases">
        <title>OmerRS3 (Oryza meridionalis Reference Sequence Version 3).</title>
        <authorList>
            <person name="Zhang J."/>
            <person name="Kudrna D."/>
            <person name="Lee S."/>
            <person name="Talag J."/>
            <person name="Welchert J."/>
            <person name="Wing R.A."/>
        </authorList>
    </citation>
    <scope>NUCLEOTIDE SEQUENCE [LARGE SCALE GENOMIC DNA]</scope>
    <source>
        <strain evidence="1">cv. OR44</strain>
    </source>
</reference>
<reference evidence="1" key="1">
    <citation type="submission" date="2015-04" db="UniProtKB">
        <authorList>
            <consortium name="EnsemblPlants"/>
        </authorList>
    </citation>
    <scope>IDENTIFICATION</scope>
</reference>
<evidence type="ECO:0000313" key="1">
    <source>
        <dbReference type="EnsemblPlants" id="OMERI12G00250.1"/>
    </source>
</evidence>
<name>A0A0E0F901_9ORYZ</name>
<dbReference type="HOGENOM" id="CLU_1707105_0_0_1"/>
<organism evidence="1">
    <name type="scientific">Oryza meridionalis</name>
    <dbReference type="NCBI Taxonomy" id="40149"/>
    <lineage>
        <taxon>Eukaryota</taxon>
        <taxon>Viridiplantae</taxon>
        <taxon>Streptophyta</taxon>
        <taxon>Embryophyta</taxon>
        <taxon>Tracheophyta</taxon>
        <taxon>Spermatophyta</taxon>
        <taxon>Magnoliopsida</taxon>
        <taxon>Liliopsida</taxon>
        <taxon>Poales</taxon>
        <taxon>Poaceae</taxon>
        <taxon>BOP clade</taxon>
        <taxon>Oryzoideae</taxon>
        <taxon>Oryzeae</taxon>
        <taxon>Oryzinae</taxon>
        <taxon>Oryza</taxon>
    </lineage>
</organism>
<keyword evidence="2" id="KW-1185">Reference proteome</keyword>
<proteinExistence type="predicted"/>
<evidence type="ECO:0000313" key="2">
    <source>
        <dbReference type="Proteomes" id="UP000008021"/>
    </source>
</evidence>
<sequence>MQIGSFSLQRYNNHPRRRIHNLLDLAWPQGRGQKIWRHMFTQTRGGGTELLSMTLFERDTWIQDLNLSASGVMPAELLGRSSMVRRIRSPGSSNHMEYMGASTYKAKFTSSNNTNYKVHEENLKNVIVMDLPEQVKLESWNPSTTIHEWWTRLS</sequence>
<dbReference type="AlphaFoldDB" id="A0A0E0F901"/>
<accession>A0A0E0F901</accession>
<dbReference type="EnsemblPlants" id="OMERI12G00250.1">
    <property type="protein sequence ID" value="OMERI12G00250.1"/>
    <property type="gene ID" value="OMERI12G00250"/>
</dbReference>